<dbReference type="PROSITE" id="PS01136">
    <property type="entry name" value="UPF0034"/>
    <property type="match status" value="1"/>
</dbReference>
<dbReference type="InterPro" id="IPR052582">
    <property type="entry name" value="tRNA-DUS-like"/>
</dbReference>
<dbReference type="PANTHER" id="PTHR45936:SF1">
    <property type="entry name" value="TRNA-DIHYDROURIDINE(20) SYNTHASE [NAD(P)+]-LIKE"/>
    <property type="match status" value="1"/>
</dbReference>
<evidence type="ECO:0000256" key="3">
    <source>
        <dbReference type="ARBA" id="ARBA00022643"/>
    </source>
</evidence>
<evidence type="ECO:0000256" key="2">
    <source>
        <dbReference type="ARBA" id="ARBA00022630"/>
    </source>
</evidence>
<dbReference type="Gene3D" id="3.20.20.70">
    <property type="entry name" value="Aldolase class I"/>
    <property type="match status" value="1"/>
</dbReference>
<keyword evidence="8" id="KW-1185">Reference proteome</keyword>
<accession>A0A811JUM7</accession>
<gene>
    <name evidence="7" type="ORF">BOKJ2_LOCUS1625</name>
</gene>
<evidence type="ECO:0000259" key="6">
    <source>
        <dbReference type="SMART" id="SM00358"/>
    </source>
</evidence>
<dbReference type="InterPro" id="IPR014720">
    <property type="entry name" value="dsRBD_dom"/>
</dbReference>
<dbReference type="GO" id="GO:0017150">
    <property type="term" value="F:tRNA dihydrouridine synthase activity"/>
    <property type="evidence" value="ECO:0007669"/>
    <property type="project" value="InterPro"/>
</dbReference>
<evidence type="ECO:0000256" key="5">
    <source>
        <dbReference type="ARBA" id="ARBA00023002"/>
    </source>
</evidence>
<comment type="caution">
    <text evidence="7">The sequence shown here is derived from an EMBL/GenBank/DDBJ whole genome shotgun (WGS) entry which is preliminary data.</text>
</comment>
<dbReference type="InterPro" id="IPR018517">
    <property type="entry name" value="tRNA_hU_synthase_CS"/>
</dbReference>
<dbReference type="CDD" id="cd19871">
    <property type="entry name" value="DSRM_DUS2L"/>
    <property type="match status" value="1"/>
</dbReference>
<dbReference type="Proteomes" id="UP000614601">
    <property type="component" value="Unassembled WGS sequence"/>
</dbReference>
<organism evidence="7 8">
    <name type="scientific">Bursaphelenchus okinawaensis</name>
    <dbReference type="NCBI Taxonomy" id="465554"/>
    <lineage>
        <taxon>Eukaryota</taxon>
        <taxon>Metazoa</taxon>
        <taxon>Ecdysozoa</taxon>
        <taxon>Nematoda</taxon>
        <taxon>Chromadorea</taxon>
        <taxon>Rhabditida</taxon>
        <taxon>Tylenchina</taxon>
        <taxon>Tylenchomorpha</taxon>
        <taxon>Aphelenchoidea</taxon>
        <taxon>Aphelenchoididae</taxon>
        <taxon>Bursaphelenchus</taxon>
    </lineage>
</organism>
<dbReference type="Gene3D" id="3.30.160.20">
    <property type="match status" value="1"/>
</dbReference>
<dbReference type="SUPFAM" id="SSF51395">
    <property type="entry name" value="FMN-linked oxidoreductases"/>
    <property type="match status" value="1"/>
</dbReference>
<protein>
    <recommendedName>
        <fullName evidence="6">DRBM domain-containing protein</fullName>
    </recommendedName>
</protein>
<dbReference type="InterPro" id="IPR035587">
    <property type="entry name" value="DUS-like_FMN-bd"/>
</dbReference>
<dbReference type="SUPFAM" id="SSF54768">
    <property type="entry name" value="dsRNA-binding domain-like"/>
    <property type="match status" value="1"/>
</dbReference>
<dbReference type="SMART" id="SM00358">
    <property type="entry name" value="DSRM"/>
    <property type="match status" value="1"/>
</dbReference>
<dbReference type="EMBL" id="CAJFCW020000001">
    <property type="protein sequence ID" value="CAG9083739.1"/>
    <property type="molecule type" value="Genomic_DNA"/>
</dbReference>
<dbReference type="AlphaFoldDB" id="A0A811JUM7"/>
<evidence type="ECO:0000256" key="1">
    <source>
        <dbReference type="ARBA" id="ARBA00001917"/>
    </source>
</evidence>
<dbReference type="InterPro" id="IPR013785">
    <property type="entry name" value="Aldolase_TIM"/>
</dbReference>
<dbReference type="InterPro" id="IPR044463">
    <property type="entry name" value="DUS2_DSRM"/>
</dbReference>
<dbReference type="Pfam" id="PF00035">
    <property type="entry name" value="dsrm"/>
    <property type="match status" value="1"/>
</dbReference>
<dbReference type="GO" id="GO:0005737">
    <property type="term" value="C:cytoplasm"/>
    <property type="evidence" value="ECO:0007669"/>
    <property type="project" value="TreeGrafter"/>
</dbReference>
<keyword evidence="2" id="KW-0285">Flavoprotein</keyword>
<dbReference type="EMBL" id="CAJFDH010000001">
    <property type="protein sequence ID" value="CAD5206941.1"/>
    <property type="molecule type" value="Genomic_DNA"/>
</dbReference>
<evidence type="ECO:0000313" key="8">
    <source>
        <dbReference type="Proteomes" id="UP000614601"/>
    </source>
</evidence>
<sequence>MSARNPDQYKNKRILAPMVKGGRTPFRTLALQYGAGLVYTEEIVDQKFLQCTRTRNDVLHTIDYFLEDELVLRIAKEEKDRCILQIGSNSEHGCILVSKKIGDDVAGIDLNMGCPKPFSISGGMGAALLKKPDLVQKMVSSLVSVSKVPVTCKIRVLDTLEETIAFAKMLESCGISALGVHGRRRDERQPHRNRKEEIEAVAKALSIPVIANGESGNVNVFEDIDRIRDECGASSIMLARKALNKPSIFRKEGTLSMDQEIKDYLSQACIYDEPYTTVKYAVQRILGSQQEFDPRGKKTLDCLTVREICSVWDCTEVFQSCKEQRQRMALKRHHTEKENELEKEGIQVGDWTFPPKRLKANHGTLSPKCILLRYCAEKKIAKPVFKTERRERDGRFECIITVSDKKFASRISQPNTKMAEQVACLGALHGLNIRDRLPGNWEE</sequence>
<dbReference type="Proteomes" id="UP000783686">
    <property type="component" value="Unassembled WGS sequence"/>
</dbReference>
<dbReference type="GO" id="GO:0050660">
    <property type="term" value="F:flavin adenine dinucleotide binding"/>
    <property type="evidence" value="ECO:0007669"/>
    <property type="project" value="InterPro"/>
</dbReference>
<feature type="domain" description="DRBM" evidence="6">
    <location>
        <begin position="367"/>
        <end position="432"/>
    </location>
</feature>
<reference evidence="7" key="1">
    <citation type="submission" date="2020-09" db="EMBL/GenBank/DDBJ databases">
        <authorList>
            <person name="Kikuchi T."/>
        </authorList>
    </citation>
    <scope>NUCLEOTIDE SEQUENCE</scope>
    <source>
        <strain evidence="7">SH1</strain>
    </source>
</reference>
<dbReference type="Pfam" id="PF01207">
    <property type="entry name" value="Dus"/>
    <property type="match status" value="1"/>
</dbReference>
<keyword evidence="5" id="KW-0560">Oxidoreductase</keyword>
<dbReference type="PANTHER" id="PTHR45936">
    <property type="entry name" value="TRNA-DIHYDROURIDINE(20) SYNTHASE [NAD(P)+]-LIKE"/>
    <property type="match status" value="1"/>
</dbReference>
<dbReference type="CDD" id="cd02801">
    <property type="entry name" value="DUS_like_FMN"/>
    <property type="match status" value="1"/>
</dbReference>
<evidence type="ECO:0000256" key="4">
    <source>
        <dbReference type="ARBA" id="ARBA00022694"/>
    </source>
</evidence>
<keyword evidence="3" id="KW-0288">FMN</keyword>
<keyword evidence="4" id="KW-0819">tRNA processing</keyword>
<name>A0A811JUM7_9BILA</name>
<comment type="cofactor">
    <cofactor evidence="1">
        <name>FMN</name>
        <dbReference type="ChEBI" id="CHEBI:58210"/>
    </cofactor>
</comment>
<proteinExistence type="predicted"/>
<dbReference type="OrthoDB" id="272303at2759"/>
<dbReference type="GO" id="GO:0000049">
    <property type="term" value="F:tRNA binding"/>
    <property type="evidence" value="ECO:0007669"/>
    <property type="project" value="InterPro"/>
</dbReference>
<evidence type="ECO:0000313" key="7">
    <source>
        <dbReference type="EMBL" id="CAD5206941.1"/>
    </source>
</evidence>